<proteinExistence type="inferred from homology"/>
<dbReference type="GO" id="GO:0003700">
    <property type="term" value="F:DNA-binding transcription factor activity"/>
    <property type="evidence" value="ECO:0007669"/>
    <property type="project" value="InterPro"/>
</dbReference>
<dbReference type="EMBL" id="JACHJF010000005">
    <property type="protein sequence ID" value="MBB5118763.1"/>
    <property type="molecule type" value="Genomic_DNA"/>
</dbReference>
<evidence type="ECO:0000256" key="3">
    <source>
        <dbReference type="ARBA" id="ARBA00023125"/>
    </source>
</evidence>
<comment type="caution">
    <text evidence="7">The sequence shown here is derived from an EMBL/GenBank/DDBJ whole genome shotgun (WGS) entry which is preliminary data.</text>
</comment>
<dbReference type="PANTHER" id="PTHR30346">
    <property type="entry name" value="TRANSCRIPTIONAL DUAL REGULATOR HCAR-RELATED"/>
    <property type="match status" value="1"/>
</dbReference>
<accession>A0A7W8B9E3</accession>
<dbReference type="Pfam" id="PF03466">
    <property type="entry name" value="LysR_substrate"/>
    <property type="match status" value="1"/>
</dbReference>
<protein>
    <submittedName>
        <fullName evidence="7">DNA-binding transcriptional LysR family regulator</fullName>
    </submittedName>
</protein>
<dbReference type="Gene3D" id="1.10.10.10">
    <property type="entry name" value="Winged helix-like DNA-binding domain superfamily/Winged helix DNA-binding domain"/>
    <property type="match status" value="1"/>
</dbReference>
<dbReference type="RefSeq" id="WP_102917317.1">
    <property type="nucleotide sequence ID" value="NZ_JACHJF010000005.1"/>
</dbReference>
<dbReference type="AlphaFoldDB" id="A0A7W8B9E3"/>
<feature type="compositionally biased region" description="Basic and acidic residues" evidence="5">
    <location>
        <begin position="1"/>
        <end position="19"/>
    </location>
</feature>
<dbReference type="InterPro" id="IPR036390">
    <property type="entry name" value="WH_DNA-bd_sf"/>
</dbReference>
<feature type="region of interest" description="Disordered" evidence="5">
    <location>
        <begin position="1"/>
        <end position="27"/>
    </location>
</feature>
<feature type="domain" description="HTH lysR-type" evidence="6">
    <location>
        <begin position="33"/>
        <end position="90"/>
    </location>
</feature>
<dbReference type="Gene3D" id="3.40.190.10">
    <property type="entry name" value="Periplasmic binding protein-like II"/>
    <property type="match status" value="2"/>
</dbReference>
<evidence type="ECO:0000313" key="8">
    <source>
        <dbReference type="Proteomes" id="UP000528608"/>
    </source>
</evidence>
<dbReference type="InterPro" id="IPR036388">
    <property type="entry name" value="WH-like_DNA-bd_sf"/>
</dbReference>
<organism evidence="7 8">
    <name type="scientific">Streptomyces eurocidicus</name>
    <name type="common">Streptoverticillium eurocidicus</name>
    <dbReference type="NCBI Taxonomy" id="66423"/>
    <lineage>
        <taxon>Bacteria</taxon>
        <taxon>Bacillati</taxon>
        <taxon>Actinomycetota</taxon>
        <taxon>Actinomycetes</taxon>
        <taxon>Kitasatosporales</taxon>
        <taxon>Streptomycetaceae</taxon>
        <taxon>Streptomyces</taxon>
    </lineage>
</organism>
<evidence type="ECO:0000256" key="4">
    <source>
        <dbReference type="ARBA" id="ARBA00023163"/>
    </source>
</evidence>
<reference evidence="7 8" key="1">
    <citation type="submission" date="2020-08" db="EMBL/GenBank/DDBJ databases">
        <title>Genomic Encyclopedia of Type Strains, Phase III (KMG-III): the genomes of soil and plant-associated and newly described type strains.</title>
        <authorList>
            <person name="Whitman W."/>
        </authorList>
    </citation>
    <scope>NUCLEOTIDE SEQUENCE [LARGE SCALE GENOMIC DNA]</scope>
    <source>
        <strain evidence="7 8">CECT 3259</strain>
    </source>
</reference>
<dbReference type="PANTHER" id="PTHR30346:SF29">
    <property type="entry name" value="LYSR SUBSTRATE-BINDING"/>
    <property type="match status" value="1"/>
</dbReference>
<dbReference type="GO" id="GO:0032993">
    <property type="term" value="C:protein-DNA complex"/>
    <property type="evidence" value="ECO:0007669"/>
    <property type="project" value="TreeGrafter"/>
</dbReference>
<dbReference type="InterPro" id="IPR000847">
    <property type="entry name" value="LysR_HTH_N"/>
</dbReference>
<evidence type="ECO:0000259" key="6">
    <source>
        <dbReference type="PROSITE" id="PS50931"/>
    </source>
</evidence>
<dbReference type="InterPro" id="IPR005119">
    <property type="entry name" value="LysR_subst-bd"/>
</dbReference>
<dbReference type="SUPFAM" id="SSF46785">
    <property type="entry name" value="Winged helix' DNA-binding domain"/>
    <property type="match status" value="1"/>
</dbReference>
<keyword evidence="2" id="KW-0805">Transcription regulation</keyword>
<dbReference type="SUPFAM" id="SSF53850">
    <property type="entry name" value="Periplasmic binding protein-like II"/>
    <property type="match status" value="1"/>
</dbReference>
<dbReference type="Proteomes" id="UP000528608">
    <property type="component" value="Unassembled WGS sequence"/>
</dbReference>
<dbReference type="GO" id="GO:0003677">
    <property type="term" value="F:DNA binding"/>
    <property type="evidence" value="ECO:0007669"/>
    <property type="project" value="UniProtKB-KW"/>
</dbReference>
<gene>
    <name evidence="7" type="ORF">FHS36_002196</name>
</gene>
<dbReference type="PRINTS" id="PR00039">
    <property type="entry name" value="HTHLYSR"/>
</dbReference>
<sequence length="361" mass="37941">MTESPLTRDNRARPRRDGPYEPAPLTADDGVTLSLRQLEYLVVTLGEGRLTRAARRLRVTEPTVSHQLKALERAVGTPLLVRGPDGVRPTPAGEALLPHARTALRGAHRARAAALAVGAAREAPLRVATLPSLLPGLLPALREWSLARPGTGLAVSLCESGRLLQDRVTSGAADLAVGPRPPGWHGDVRPFGTEDLVVVCPADHPLRGGSAPVRDLLGDRWIRYPEDGRSPLDLLTDAPGTDPPPHRPFLEVPTADAAIALAADGAGLTAVPSGAVPPRLRPQVIRPLPGVSREITLFTAPDNPEGTAGHCAELCRHAAFRAPPDGPAATAYDGVPRHRVPLPAETPYDDAGPAAGRASLT</sequence>
<dbReference type="Pfam" id="PF00126">
    <property type="entry name" value="HTH_1"/>
    <property type="match status" value="1"/>
</dbReference>
<dbReference type="OrthoDB" id="3176554at2"/>
<comment type="similarity">
    <text evidence="1">Belongs to the LysR transcriptional regulatory family.</text>
</comment>
<feature type="region of interest" description="Disordered" evidence="5">
    <location>
        <begin position="328"/>
        <end position="361"/>
    </location>
</feature>
<evidence type="ECO:0000256" key="1">
    <source>
        <dbReference type="ARBA" id="ARBA00009437"/>
    </source>
</evidence>
<dbReference type="PROSITE" id="PS50931">
    <property type="entry name" value="HTH_LYSR"/>
    <property type="match status" value="1"/>
</dbReference>
<keyword evidence="3 7" id="KW-0238">DNA-binding</keyword>
<evidence type="ECO:0000313" key="7">
    <source>
        <dbReference type="EMBL" id="MBB5118763.1"/>
    </source>
</evidence>
<name>A0A7W8B9E3_STREU</name>
<evidence type="ECO:0000256" key="5">
    <source>
        <dbReference type="SAM" id="MobiDB-lite"/>
    </source>
</evidence>
<keyword evidence="4" id="KW-0804">Transcription</keyword>
<evidence type="ECO:0000256" key="2">
    <source>
        <dbReference type="ARBA" id="ARBA00023015"/>
    </source>
</evidence>